<reference evidence="1" key="1">
    <citation type="journal article" date="2019" name="bioRxiv">
        <title>The Genome of the Zebra Mussel, Dreissena polymorpha: A Resource for Invasive Species Research.</title>
        <authorList>
            <person name="McCartney M.A."/>
            <person name="Auch B."/>
            <person name="Kono T."/>
            <person name="Mallez S."/>
            <person name="Zhang Y."/>
            <person name="Obille A."/>
            <person name="Becker A."/>
            <person name="Abrahante J.E."/>
            <person name="Garbe J."/>
            <person name="Badalamenti J.P."/>
            <person name="Herman A."/>
            <person name="Mangelson H."/>
            <person name="Liachko I."/>
            <person name="Sullivan S."/>
            <person name="Sone E.D."/>
            <person name="Koren S."/>
            <person name="Silverstein K.A.T."/>
            <person name="Beckman K.B."/>
            <person name="Gohl D.M."/>
        </authorList>
    </citation>
    <scope>NUCLEOTIDE SEQUENCE</scope>
    <source>
        <strain evidence="1">Duluth1</strain>
        <tissue evidence="1">Whole animal</tissue>
    </source>
</reference>
<protein>
    <submittedName>
        <fullName evidence="1">Uncharacterized protein</fullName>
    </submittedName>
</protein>
<gene>
    <name evidence="1" type="ORF">DPMN_170315</name>
</gene>
<name>A0A9D4IEG6_DREPO</name>
<evidence type="ECO:0000313" key="2">
    <source>
        <dbReference type="Proteomes" id="UP000828390"/>
    </source>
</evidence>
<dbReference type="Proteomes" id="UP000828390">
    <property type="component" value="Unassembled WGS sequence"/>
</dbReference>
<proteinExistence type="predicted"/>
<comment type="caution">
    <text evidence="1">The sequence shown here is derived from an EMBL/GenBank/DDBJ whole genome shotgun (WGS) entry which is preliminary data.</text>
</comment>
<keyword evidence="2" id="KW-1185">Reference proteome</keyword>
<reference evidence="1" key="2">
    <citation type="submission" date="2020-11" db="EMBL/GenBank/DDBJ databases">
        <authorList>
            <person name="McCartney M.A."/>
            <person name="Auch B."/>
            <person name="Kono T."/>
            <person name="Mallez S."/>
            <person name="Becker A."/>
            <person name="Gohl D.M."/>
            <person name="Silverstein K.A.T."/>
            <person name="Koren S."/>
            <person name="Bechman K.B."/>
            <person name="Herman A."/>
            <person name="Abrahante J.E."/>
            <person name="Garbe J."/>
        </authorList>
    </citation>
    <scope>NUCLEOTIDE SEQUENCE</scope>
    <source>
        <strain evidence="1">Duluth1</strain>
        <tissue evidence="1">Whole animal</tissue>
    </source>
</reference>
<dbReference type="EMBL" id="JAIWYP010000009">
    <property type="protein sequence ID" value="KAH3769068.1"/>
    <property type="molecule type" value="Genomic_DNA"/>
</dbReference>
<organism evidence="1 2">
    <name type="scientific">Dreissena polymorpha</name>
    <name type="common">Zebra mussel</name>
    <name type="synonym">Mytilus polymorpha</name>
    <dbReference type="NCBI Taxonomy" id="45954"/>
    <lineage>
        <taxon>Eukaryota</taxon>
        <taxon>Metazoa</taxon>
        <taxon>Spiralia</taxon>
        <taxon>Lophotrochozoa</taxon>
        <taxon>Mollusca</taxon>
        <taxon>Bivalvia</taxon>
        <taxon>Autobranchia</taxon>
        <taxon>Heteroconchia</taxon>
        <taxon>Euheterodonta</taxon>
        <taxon>Imparidentia</taxon>
        <taxon>Neoheterodontei</taxon>
        <taxon>Myida</taxon>
        <taxon>Dreissenoidea</taxon>
        <taxon>Dreissenidae</taxon>
        <taxon>Dreissena</taxon>
    </lineage>
</organism>
<accession>A0A9D4IEG6</accession>
<evidence type="ECO:0000313" key="1">
    <source>
        <dbReference type="EMBL" id="KAH3769068.1"/>
    </source>
</evidence>
<sequence>MNIKVSKRLTMSMLCSGERTKKKTFNNMKITKGTYLECCGVQCWLGKLPPHKLLANITLTTGNVESKFLVPHISRYTVLTVNDSCCQWATVSFIDKVRHFPYCIANLIVPWVRPYENTMYLLTV</sequence>
<dbReference type="AlphaFoldDB" id="A0A9D4IEG6"/>